<dbReference type="InterPro" id="IPR023214">
    <property type="entry name" value="HAD_sf"/>
</dbReference>
<dbReference type="InterPro" id="IPR036412">
    <property type="entry name" value="HAD-like_sf"/>
</dbReference>
<evidence type="ECO:0000313" key="5">
    <source>
        <dbReference type="Proteomes" id="UP000184501"/>
    </source>
</evidence>
<dbReference type="SFLD" id="SFLDS00003">
    <property type="entry name" value="Haloacid_Dehalogenase"/>
    <property type="match status" value="1"/>
</dbReference>
<keyword evidence="2 4" id="KW-0378">Hydrolase</keyword>
<dbReference type="AlphaFoldDB" id="A0A1M5GQZ8"/>
<protein>
    <submittedName>
        <fullName evidence="4">Putative hydrolase of the HAD superfamily</fullName>
    </submittedName>
</protein>
<dbReference type="RefSeq" id="WP_083959855.1">
    <property type="nucleotide sequence ID" value="NZ_FQVN01000006.1"/>
</dbReference>
<dbReference type="InterPro" id="IPR006439">
    <property type="entry name" value="HAD-SF_hydro_IA"/>
</dbReference>
<dbReference type="Pfam" id="PF00702">
    <property type="entry name" value="Hydrolase"/>
    <property type="match status" value="1"/>
</dbReference>
<keyword evidence="3" id="KW-0460">Magnesium</keyword>
<evidence type="ECO:0000256" key="2">
    <source>
        <dbReference type="ARBA" id="ARBA00022801"/>
    </source>
</evidence>
<keyword evidence="5" id="KW-1185">Reference proteome</keyword>
<dbReference type="PRINTS" id="PR00413">
    <property type="entry name" value="HADHALOGNASE"/>
</dbReference>
<accession>A0A1M5GQZ8</accession>
<dbReference type="GO" id="GO:0016787">
    <property type="term" value="F:hydrolase activity"/>
    <property type="evidence" value="ECO:0007669"/>
    <property type="project" value="UniProtKB-KW"/>
</dbReference>
<organism evidence="4 5">
    <name type="scientific">Streptoalloteichus hindustanus</name>
    <dbReference type="NCBI Taxonomy" id="2017"/>
    <lineage>
        <taxon>Bacteria</taxon>
        <taxon>Bacillati</taxon>
        <taxon>Actinomycetota</taxon>
        <taxon>Actinomycetes</taxon>
        <taxon>Pseudonocardiales</taxon>
        <taxon>Pseudonocardiaceae</taxon>
        <taxon>Streptoalloteichus</taxon>
    </lineage>
</organism>
<reference evidence="4 5" key="1">
    <citation type="submission" date="2016-11" db="EMBL/GenBank/DDBJ databases">
        <authorList>
            <person name="Jaros S."/>
            <person name="Januszkiewicz K."/>
            <person name="Wedrychowicz H."/>
        </authorList>
    </citation>
    <scope>NUCLEOTIDE SEQUENCE [LARGE SCALE GENOMIC DNA]</scope>
    <source>
        <strain evidence="4 5">DSM 44523</strain>
    </source>
</reference>
<gene>
    <name evidence="4" type="ORF">SAMN05444320_106230</name>
</gene>
<dbReference type="STRING" id="2017.SAMN05444320_106230"/>
<dbReference type="Gene3D" id="1.20.120.710">
    <property type="entry name" value="Haloacid dehalogenase hydrolase-like domain"/>
    <property type="match status" value="1"/>
</dbReference>
<dbReference type="SFLD" id="SFLDG01129">
    <property type="entry name" value="C1.5:_HAD__Beta-PGM__Phosphata"/>
    <property type="match status" value="1"/>
</dbReference>
<dbReference type="SUPFAM" id="SSF56784">
    <property type="entry name" value="HAD-like"/>
    <property type="match status" value="1"/>
</dbReference>
<dbReference type="NCBIfam" id="TIGR01549">
    <property type="entry name" value="HAD-SF-IA-v1"/>
    <property type="match status" value="1"/>
</dbReference>
<dbReference type="InterPro" id="IPR051400">
    <property type="entry name" value="HAD-like_hydrolase"/>
</dbReference>
<sequence length="254" mass="27598">MTSALATDIPERTTTTPIRAVCLDIDDTLVDYGQAARIALETAAGRDDAWPVWERANAHHFARLLAGEVDYETMRRDRARTFYDDLGERLDDAGIAERESRRQFAMERSWQLYGDTLPCLDWLRAAGLRLAAVTNASGAHQRAKLAVLGLTPFFDYVAIAGELRTAKPEPVIFHTACLALGVDPAETVHVGDRLDLDAVGARDAGLHGVWLDRAATRTAPPSGVSVITTLAELPELLVCDLELDLAPAAPVGSR</sequence>
<dbReference type="NCBIfam" id="TIGR01509">
    <property type="entry name" value="HAD-SF-IA-v3"/>
    <property type="match status" value="1"/>
</dbReference>
<dbReference type="EMBL" id="FQVN01000006">
    <property type="protein sequence ID" value="SHG06175.1"/>
    <property type="molecule type" value="Genomic_DNA"/>
</dbReference>
<dbReference type="PANTHER" id="PTHR46470">
    <property type="entry name" value="N-ACYLNEURAMINATE-9-PHOSPHATASE"/>
    <property type="match status" value="1"/>
</dbReference>
<name>A0A1M5GQZ8_STRHI</name>
<evidence type="ECO:0000256" key="3">
    <source>
        <dbReference type="ARBA" id="ARBA00022842"/>
    </source>
</evidence>
<dbReference type="PANTHER" id="PTHR46470:SF4">
    <property type="entry name" value="5-AMINO-6-(5-PHOSPHO-D-RIBITYLAMINO)URACIL PHOSPHATASE YIGB"/>
    <property type="match status" value="1"/>
</dbReference>
<dbReference type="GO" id="GO:0044281">
    <property type="term" value="P:small molecule metabolic process"/>
    <property type="evidence" value="ECO:0007669"/>
    <property type="project" value="UniProtKB-ARBA"/>
</dbReference>
<evidence type="ECO:0000256" key="1">
    <source>
        <dbReference type="ARBA" id="ARBA00001946"/>
    </source>
</evidence>
<dbReference type="Proteomes" id="UP000184501">
    <property type="component" value="Unassembled WGS sequence"/>
</dbReference>
<evidence type="ECO:0000313" key="4">
    <source>
        <dbReference type="EMBL" id="SHG06175.1"/>
    </source>
</evidence>
<proteinExistence type="predicted"/>
<comment type="cofactor">
    <cofactor evidence="1">
        <name>Mg(2+)</name>
        <dbReference type="ChEBI" id="CHEBI:18420"/>
    </cofactor>
</comment>
<dbReference type="Gene3D" id="3.40.50.1000">
    <property type="entry name" value="HAD superfamily/HAD-like"/>
    <property type="match status" value="1"/>
</dbReference>